<reference evidence="3" key="1">
    <citation type="submission" date="2017-02" db="EMBL/GenBank/DDBJ databases">
        <authorList>
            <person name="Varghese N."/>
            <person name="Submissions S."/>
        </authorList>
    </citation>
    <scope>NUCLEOTIDE SEQUENCE [LARGE SCALE GENOMIC DNA]</scope>
    <source>
        <strain evidence="3">DSM 3072</strain>
    </source>
</reference>
<dbReference type="RefSeq" id="WP_078929208.1">
    <property type="nucleotide sequence ID" value="NZ_FUXX01000036.1"/>
</dbReference>
<evidence type="ECO:0000313" key="3">
    <source>
        <dbReference type="Proteomes" id="UP000242432"/>
    </source>
</evidence>
<dbReference type="InterPro" id="IPR018631">
    <property type="entry name" value="AAA-ATPase-like_dom"/>
</dbReference>
<dbReference type="InterPro" id="IPR027417">
    <property type="entry name" value="P-loop_NTPase"/>
</dbReference>
<dbReference type="PANTHER" id="PTHR34825">
    <property type="entry name" value="CONSERVED PROTEIN, WITH A WEAK D-GALACTARATE DEHYDRATASE/ALTRONATE HYDROLASE DOMAIN"/>
    <property type="match status" value="1"/>
</dbReference>
<protein>
    <submittedName>
        <fullName evidence="2">PD-(D/E)XK nuclease superfamily protein</fullName>
    </submittedName>
</protein>
<dbReference type="AlphaFoldDB" id="A0A1T4VNN9"/>
<accession>A0A1T4VNN9</accession>
<gene>
    <name evidence="2" type="ORF">SAMN02745213_01839</name>
</gene>
<evidence type="ECO:0000259" key="1">
    <source>
        <dbReference type="Pfam" id="PF09820"/>
    </source>
</evidence>
<feature type="domain" description="AAA-ATPase-like" evidence="1">
    <location>
        <begin position="12"/>
        <end position="207"/>
    </location>
</feature>
<organism evidence="2 3">
    <name type="scientific">Succinivibrio dextrinosolvens DSM 3072</name>
    <dbReference type="NCBI Taxonomy" id="1123324"/>
    <lineage>
        <taxon>Bacteria</taxon>
        <taxon>Pseudomonadati</taxon>
        <taxon>Pseudomonadota</taxon>
        <taxon>Gammaproteobacteria</taxon>
        <taxon>Aeromonadales</taxon>
        <taxon>Succinivibrionaceae</taxon>
        <taxon>Succinivibrio</taxon>
    </lineage>
</organism>
<dbReference type="PANTHER" id="PTHR34825:SF1">
    <property type="entry name" value="AAA-ATPASE-LIKE DOMAIN-CONTAINING PROTEIN"/>
    <property type="match status" value="1"/>
</dbReference>
<evidence type="ECO:0000313" key="2">
    <source>
        <dbReference type="EMBL" id="SKA66580.1"/>
    </source>
</evidence>
<dbReference type="Proteomes" id="UP000242432">
    <property type="component" value="Unassembled WGS sequence"/>
</dbReference>
<name>A0A1T4VNN9_9GAMM</name>
<dbReference type="EMBL" id="FUXX01000036">
    <property type="protein sequence ID" value="SKA66580.1"/>
    <property type="molecule type" value="Genomic_DNA"/>
</dbReference>
<sequence>MVDISRLPRAKNKFEDIRKKNQIYVDHTDLIYEFAYLDGPNFLSRPRRFGKSLLVSTLESLFSHGTEFFKGLKIEKLWDEKEKGKIYRVIHLDFSNMTYTSTEEFDRKIYDELNKTAKALNVTPSEVSSKYIAESLFKDIILSAPGEFVLLIDEYDYPLTHSLDNKSLFEEYRNYLQGFFGAIKGLTGDMRFVFITGVGRFAKTSVFSQLNNLRDLGLESDFAPLLGYTDDDMHQYFDEYVENAANTLNISKEECYSQIKAHYDGYRFHVDNAATLYNPWSVLNFLTTPKNGFRNFWYETGGAYPTLIASYIKNIQKTPLETLLKTKCGPKTLNEFYDYFDATPLSLLYQTGYLTVRSEPNEMGGQSLFLVPPNLEVHSSLIQLYYRNVRKNSLDDDVFYEFASALINNFEKSDYNSLIKTFSAALNTFGYDDNEAFKSEHYCRDIVYFTLTLSGINAQREVIEANGRADLTVELTDKRYVFEFKLAQDSASENRLLEEAVSQIKDRHYGEILPLKKLIRIAVVISAKNKAVSQWQIIE</sequence>
<dbReference type="Pfam" id="PF08011">
    <property type="entry name" value="PDDEXK_9"/>
    <property type="match status" value="1"/>
</dbReference>
<keyword evidence="3" id="KW-1185">Reference proteome</keyword>
<dbReference type="Pfam" id="PF09820">
    <property type="entry name" value="AAA-ATPase_like"/>
    <property type="match status" value="1"/>
</dbReference>
<proteinExistence type="predicted"/>
<dbReference type="InterPro" id="IPR012547">
    <property type="entry name" value="PDDEXK_9"/>
</dbReference>
<dbReference type="SUPFAM" id="SSF52540">
    <property type="entry name" value="P-loop containing nucleoside triphosphate hydrolases"/>
    <property type="match status" value="1"/>
</dbReference>